<keyword evidence="6" id="KW-0808">Transferase</keyword>
<dbReference type="Pfam" id="PF00550">
    <property type="entry name" value="PP-binding"/>
    <property type="match status" value="1"/>
</dbReference>
<evidence type="ECO:0000256" key="6">
    <source>
        <dbReference type="ARBA" id="ARBA00022679"/>
    </source>
</evidence>
<dbReference type="GO" id="GO:0071770">
    <property type="term" value="P:DIM/DIP cell wall layer assembly"/>
    <property type="evidence" value="ECO:0007669"/>
    <property type="project" value="TreeGrafter"/>
</dbReference>
<dbReference type="GO" id="GO:0006633">
    <property type="term" value="P:fatty acid biosynthetic process"/>
    <property type="evidence" value="ECO:0007669"/>
    <property type="project" value="TreeGrafter"/>
</dbReference>
<dbReference type="SMART" id="SM00825">
    <property type="entry name" value="PKS_KS"/>
    <property type="match status" value="2"/>
</dbReference>
<dbReference type="InterPro" id="IPR014030">
    <property type="entry name" value="Ketoacyl_synth_N"/>
</dbReference>
<keyword evidence="11" id="KW-1185">Reference proteome</keyword>
<feature type="domain" description="Ketosynthase family 3 (KS3)" evidence="9">
    <location>
        <begin position="618"/>
        <end position="843"/>
    </location>
</feature>
<dbReference type="GO" id="GO:0031177">
    <property type="term" value="F:phosphopantetheine binding"/>
    <property type="evidence" value="ECO:0007669"/>
    <property type="project" value="InterPro"/>
</dbReference>
<evidence type="ECO:0000313" key="10">
    <source>
        <dbReference type="EMBL" id="KJV07128.1"/>
    </source>
</evidence>
<evidence type="ECO:0000256" key="1">
    <source>
        <dbReference type="ARBA" id="ARBA00004496"/>
    </source>
</evidence>
<evidence type="ECO:0000313" key="11">
    <source>
        <dbReference type="Proteomes" id="UP000033684"/>
    </source>
</evidence>
<dbReference type="Proteomes" id="UP000033684">
    <property type="component" value="Unassembled WGS sequence"/>
</dbReference>
<comment type="pathway">
    <text evidence="2">Antibiotic biosynthesis.</text>
</comment>
<evidence type="ECO:0000256" key="8">
    <source>
        <dbReference type="SAM" id="Phobius"/>
    </source>
</evidence>
<keyword evidence="8" id="KW-0812">Transmembrane</keyword>
<evidence type="ECO:0000256" key="2">
    <source>
        <dbReference type="ARBA" id="ARBA00004792"/>
    </source>
</evidence>
<keyword evidence="4" id="KW-0963">Cytoplasm</keyword>
<dbReference type="GO" id="GO:0005737">
    <property type="term" value="C:cytoplasm"/>
    <property type="evidence" value="ECO:0007669"/>
    <property type="project" value="UniProtKB-SubCell"/>
</dbReference>
<dbReference type="SUPFAM" id="SSF53901">
    <property type="entry name" value="Thiolase-like"/>
    <property type="match status" value="3"/>
</dbReference>
<dbReference type="InterPro" id="IPR036736">
    <property type="entry name" value="ACP-like_sf"/>
</dbReference>
<organism evidence="10 11">
    <name type="scientific">Methylocucumis oryzae</name>
    <dbReference type="NCBI Taxonomy" id="1632867"/>
    <lineage>
        <taxon>Bacteria</taxon>
        <taxon>Pseudomonadati</taxon>
        <taxon>Pseudomonadota</taxon>
        <taxon>Gammaproteobacteria</taxon>
        <taxon>Methylococcales</taxon>
        <taxon>Methylococcaceae</taxon>
        <taxon>Methylocucumis</taxon>
    </lineage>
</organism>
<dbReference type="InterPro" id="IPR050091">
    <property type="entry name" value="PKS_NRPS_Biosynth_Enz"/>
</dbReference>
<dbReference type="Pfam" id="PF00109">
    <property type="entry name" value="ketoacyl-synt"/>
    <property type="match status" value="2"/>
</dbReference>
<dbReference type="OrthoDB" id="5567404at2"/>
<dbReference type="Pfam" id="PF22336">
    <property type="entry name" value="RhiE-like_linker"/>
    <property type="match status" value="1"/>
</dbReference>
<dbReference type="EMBL" id="LAJX01000059">
    <property type="protein sequence ID" value="KJV07128.1"/>
    <property type="molecule type" value="Genomic_DNA"/>
</dbReference>
<dbReference type="GO" id="GO:0004312">
    <property type="term" value="F:fatty acid synthase activity"/>
    <property type="evidence" value="ECO:0007669"/>
    <property type="project" value="TreeGrafter"/>
</dbReference>
<evidence type="ECO:0000256" key="5">
    <source>
        <dbReference type="ARBA" id="ARBA00022553"/>
    </source>
</evidence>
<dbReference type="PROSITE" id="PS52004">
    <property type="entry name" value="KS3_2"/>
    <property type="match status" value="2"/>
</dbReference>
<dbReference type="Gene3D" id="1.10.1240.100">
    <property type="match status" value="1"/>
</dbReference>
<dbReference type="InterPro" id="IPR009081">
    <property type="entry name" value="PP-bd_ACP"/>
</dbReference>
<dbReference type="SMART" id="SM00823">
    <property type="entry name" value="PKS_PP"/>
    <property type="match status" value="1"/>
</dbReference>
<dbReference type="PANTHER" id="PTHR43775">
    <property type="entry name" value="FATTY ACID SYNTHASE"/>
    <property type="match status" value="1"/>
</dbReference>
<dbReference type="SUPFAM" id="SSF47336">
    <property type="entry name" value="ACP-like"/>
    <property type="match status" value="1"/>
</dbReference>
<feature type="domain" description="Ketosynthase family 3 (KS3)" evidence="9">
    <location>
        <begin position="1"/>
        <end position="331"/>
    </location>
</feature>
<dbReference type="Gene3D" id="1.10.1200.10">
    <property type="entry name" value="ACP-like"/>
    <property type="match status" value="1"/>
</dbReference>
<dbReference type="InterPro" id="IPR014031">
    <property type="entry name" value="Ketoacyl_synth_C"/>
</dbReference>
<keyword evidence="3" id="KW-0596">Phosphopantetheine</keyword>
<keyword evidence="5" id="KW-0597">Phosphoprotein</keyword>
<comment type="subcellular location">
    <subcellularLocation>
        <location evidence="1">Cytoplasm</location>
    </subcellularLocation>
</comment>
<reference evidence="11" key="1">
    <citation type="submission" date="2015-03" db="EMBL/GenBank/DDBJ databases">
        <title>Draft genome sequence of a novel methanotroph (Sn10-6) isolated from flooded ricefield rhizosphere in India.</title>
        <authorList>
            <person name="Pandit P.S."/>
            <person name="Pore S.D."/>
            <person name="Arora P."/>
            <person name="Kapse N.G."/>
            <person name="Dhakephalkar P.K."/>
            <person name="Rahalkar M.C."/>
        </authorList>
    </citation>
    <scope>NUCLEOTIDE SEQUENCE [LARGE SCALE GENOMIC DNA]</scope>
    <source>
        <strain evidence="11">Sn10-6</strain>
    </source>
</reference>
<dbReference type="PATRIC" id="fig|1632867.3.peg.4818"/>
<dbReference type="InterPro" id="IPR020841">
    <property type="entry name" value="PKS_Beta-ketoAc_synthase_dom"/>
</dbReference>
<evidence type="ECO:0000259" key="9">
    <source>
        <dbReference type="PROSITE" id="PS52004"/>
    </source>
</evidence>
<accession>A0A0F3IKS9</accession>
<dbReference type="InterPro" id="IPR020806">
    <property type="entry name" value="PKS_PP-bd"/>
</dbReference>
<gene>
    <name evidence="10" type="ORF">VZ94_06845</name>
</gene>
<evidence type="ECO:0000256" key="3">
    <source>
        <dbReference type="ARBA" id="ARBA00022450"/>
    </source>
</evidence>
<keyword evidence="7" id="KW-0677">Repeat</keyword>
<comment type="caution">
    <text evidence="10">The sequence shown here is derived from an EMBL/GenBank/DDBJ whole genome shotgun (WGS) entry which is preliminary data.</text>
</comment>
<evidence type="ECO:0000256" key="7">
    <source>
        <dbReference type="ARBA" id="ARBA00022737"/>
    </source>
</evidence>
<evidence type="ECO:0000256" key="4">
    <source>
        <dbReference type="ARBA" id="ARBA00022490"/>
    </source>
</evidence>
<dbReference type="AlphaFoldDB" id="A0A0F3IKS9"/>
<dbReference type="PANTHER" id="PTHR43775:SF37">
    <property type="entry name" value="SI:DKEY-61P9.11"/>
    <property type="match status" value="1"/>
</dbReference>
<dbReference type="InterPro" id="IPR054514">
    <property type="entry name" value="RhiE-like_linker"/>
</dbReference>
<feature type="transmembrane region" description="Helical" evidence="8">
    <location>
        <begin position="815"/>
        <end position="839"/>
    </location>
</feature>
<name>A0A0F3IKS9_9GAMM</name>
<dbReference type="Pfam" id="PF02801">
    <property type="entry name" value="Ketoacyl-synt_C"/>
    <property type="match status" value="1"/>
</dbReference>
<keyword evidence="8" id="KW-0472">Membrane</keyword>
<sequence>MQQVWAALDNAGYTAAELNRVAGTVGVLIGAMWDDYQHYGTGQWQQGLTMPPTSVRSSLANRLSYFFDFNGPSLSIDTSCSSALTALHHAVTALRNGECGAAIVAGVNLLSHPYHQTLLQSLDLLSHSNRCLPFSQHADGWVAGEGVGVLVLKPLLKAEEQGDTIHASVLNTGISHGGHSLRYGAPNAEKQAQAIAKTFAAAGIEAASISYIEAAAPGASLADAAEIAALKQVFKQDEDVKPVYFGSVKANIGHLESASAMSQIAKVLAQFHSGHIFPSLSQQPLNPLLQLEHSRLRLADALMPWSSDQPRRALVNAFGATGSSAHAVLEEYRTTPATLANRAEAAHLIVLSAATEPQLMQLVTRFQQFLTKAMTTGLPNLADIAYTFQVGRVAMTQRLAVIASSHSELQQKLSAWLIRRDSNAELFIGQALDTVNELKNPARLTLSELAEAWVKGAKFDWQGLTEAGRKRVALPGYPFDNTTAYWPEAASAKPEPVAIPVSETHVVTLNQVQDYLKTVFSEVSEIPLSQLRLNAGFDQYGLTSLLIKQLTTRLERDLGELSKTLFFEYHCLQDLAQYFYQQHGLGLAQLLNLATPQQAVLETQPDGQSQAQDALYLADDIAIIGVSGCYPGAQDLEAFWQQLKQGADCITEVPKQRWDNNDSRYADLCRFGGFLSDIESFDALFFKISPREAESMDPQQRLFLQTAWHTVEDAGYNKASLQRVFAGKVGVFVGVMYGEYQLFSGEQSLGSVYGSIANRVSYTLDLHGPSLAVDTLCSSSLTALHQAVQSLRRGECLAALVGGVNLSLHPNKYRLLAQLTMSLAMVVAVVLARVAMVLCRVRG</sequence>
<dbReference type="GO" id="GO:0005886">
    <property type="term" value="C:plasma membrane"/>
    <property type="evidence" value="ECO:0007669"/>
    <property type="project" value="TreeGrafter"/>
</dbReference>
<protein>
    <recommendedName>
        <fullName evidence="9">Ketosynthase family 3 (KS3) domain-containing protein</fullName>
    </recommendedName>
</protein>
<dbReference type="CDD" id="cd00833">
    <property type="entry name" value="PKS"/>
    <property type="match status" value="2"/>
</dbReference>
<keyword evidence="8" id="KW-1133">Transmembrane helix</keyword>
<reference evidence="10 11" key="2">
    <citation type="journal article" date="2016" name="Microb. Ecol.">
        <title>Genome Characteristics of a Novel Type I Methanotroph (Sn10-6) Isolated from a Flooded Indian Rice Field.</title>
        <authorList>
            <person name="Rahalkar M.C."/>
            <person name="Pandit P.S."/>
            <person name="Dhakephalkar P.K."/>
            <person name="Pore S."/>
            <person name="Arora P."/>
            <person name="Kapse N."/>
        </authorList>
    </citation>
    <scope>NUCLEOTIDE SEQUENCE [LARGE SCALE GENOMIC DNA]</scope>
    <source>
        <strain evidence="10 11">Sn10-6</strain>
    </source>
</reference>
<dbReference type="Gene3D" id="3.40.47.10">
    <property type="match status" value="2"/>
</dbReference>
<dbReference type="InterPro" id="IPR016039">
    <property type="entry name" value="Thiolase-like"/>
</dbReference>
<proteinExistence type="predicted"/>